<reference evidence="1 2" key="1">
    <citation type="submission" date="2020-08" db="EMBL/GenBank/DDBJ databases">
        <title>Sequencing the genomes of 1000 actinobacteria strains.</title>
        <authorList>
            <person name="Klenk H.-P."/>
        </authorList>
    </citation>
    <scope>NUCLEOTIDE SEQUENCE [LARGE SCALE GENOMIC DNA]</scope>
    <source>
        <strain evidence="1 2">DSM 45823</strain>
    </source>
</reference>
<accession>A0A7W3N2Q6</accession>
<evidence type="ECO:0000313" key="2">
    <source>
        <dbReference type="Proteomes" id="UP000539313"/>
    </source>
</evidence>
<organism evidence="1 2">
    <name type="scientific">Thermomonospora cellulosilytica</name>
    <dbReference type="NCBI Taxonomy" id="1411118"/>
    <lineage>
        <taxon>Bacteria</taxon>
        <taxon>Bacillati</taxon>
        <taxon>Actinomycetota</taxon>
        <taxon>Actinomycetes</taxon>
        <taxon>Streptosporangiales</taxon>
        <taxon>Thermomonosporaceae</taxon>
        <taxon>Thermomonospora</taxon>
    </lineage>
</organism>
<dbReference type="Proteomes" id="UP000539313">
    <property type="component" value="Unassembled WGS sequence"/>
</dbReference>
<comment type="caution">
    <text evidence="1">The sequence shown here is derived from an EMBL/GenBank/DDBJ whole genome shotgun (WGS) entry which is preliminary data.</text>
</comment>
<sequence length="67" mass="7341">MRTLLFVLAAIALVAWGFAGDMPWLWGLGLLVGLGALLGDKDPVQARYAEQGAETPQTVRRMRSRDL</sequence>
<gene>
    <name evidence="1" type="ORF">HNR21_005275</name>
</gene>
<proteinExistence type="predicted"/>
<keyword evidence="2" id="KW-1185">Reference proteome</keyword>
<name>A0A7W3N2Q6_9ACTN</name>
<dbReference type="RefSeq" id="WP_182707327.1">
    <property type="nucleotide sequence ID" value="NZ_JACJII010000001.1"/>
</dbReference>
<dbReference type="EMBL" id="JACJII010000001">
    <property type="protein sequence ID" value="MBA9006393.1"/>
    <property type="molecule type" value="Genomic_DNA"/>
</dbReference>
<dbReference type="AlphaFoldDB" id="A0A7W3N2Q6"/>
<evidence type="ECO:0000313" key="1">
    <source>
        <dbReference type="EMBL" id="MBA9006393.1"/>
    </source>
</evidence>
<protein>
    <submittedName>
        <fullName evidence="1">Uncharacterized protein</fullName>
    </submittedName>
</protein>